<dbReference type="GO" id="GO:0019028">
    <property type="term" value="C:viral capsid"/>
    <property type="evidence" value="ECO:0007669"/>
    <property type="project" value="UniProtKB-KW"/>
</dbReference>
<keyword evidence="4" id="KW-0167">Capsid protein</keyword>
<dbReference type="PRINTS" id="PR00912">
    <property type="entry name" value="LVIRUSORF5"/>
</dbReference>
<reference evidence="4" key="1">
    <citation type="submission" date="2010-10" db="EMBL/GenBank/DDBJ databases">
        <title>Incidence of CABYV in Egypt.</title>
        <authorList>
            <person name="Omar A.F."/>
        </authorList>
    </citation>
    <scope>NUCLEOTIDE SEQUENCE</scope>
    <source>
        <strain evidence="4">Badr4</strain>
    </source>
</reference>
<keyword evidence="1" id="KW-0813">Transport</keyword>
<feature type="compositionally biased region" description="Low complexity" evidence="3">
    <location>
        <begin position="104"/>
        <end position="113"/>
    </location>
</feature>
<dbReference type="Pfam" id="PF01659">
    <property type="entry name" value="Luteo_Vpg"/>
    <property type="match status" value="1"/>
</dbReference>
<feature type="region of interest" description="Disordered" evidence="3">
    <location>
        <begin position="144"/>
        <end position="197"/>
    </location>
</feature>
<protein>
    <submittedName>
        <fullName evidence="4">Coat protein</fullName>
    </submittedName>
</protein>
<proteinExistence type="predicted"/>
<accession>E3Q1M2</accession>
<organism evidence="4">
    <name type="scientific">Cucurbit aphid-borne yellows virus</name>
    <dbReference type="NCBI Taxonomy" id="91753"/>
    <lineage>
        <taxon>Viruses</taxon>
        <taxon>Riboviria</taxon>
        <taxon>Orthornavirae</taxon>
        <taxon>Pisuviricota</taxon>
        <taxon>Pisoniviricetes</taxon>
        <taxon>Sobelivirales</taxon>
        <taxon>Solemoviridae</taxon>
        <taxon>Polerovirus</taxon>
        <taxon>Polerovirus CABYV</taxon>
    </lineage>
</organism>
<dbReference type="EMBL" id="FR717150">
    <property type="protein sequence ID" value="CBX51865.1"/>
    <property type="molecule type" value="Genomic_DNA"/>
</dbReference>
<evidence type="ECO:0000256" key="3">
    <source>
        <dbReference type="SAM" id="MobiDB-lite"/>
    </source>
</evidence>
<name>E3Q1M2_9VIRU</name>
<evidence type="ECO:0000256" key="2">
    <source>
        <dbReference type="ARBA" id="ARBA00023031"/>
    </source>
</evidence>
<dbReference type="InterPro" id="IPR001964">
    <property type="entry name" value="Luteo_VPG"/>
</dbReference>
<feature type="non-terminal residue" evidence="4">
    <location>
        <position position="197"/>
    </location>
</feature>
<feature type="non-terminal residue" evidence="4">
    <location>
        <position position="1"/>
    </location>
</feature>
<keyword evidence="4" id="KW-0946">Virion</keyword>
<evidence type="ECO:0000256" key="1">
    <source>
        <dbReference type="ARBA" id="ARBA00022448"/>
    </source>
</evidence>
<sequence>ENGVRLEIKMQGGEGEEISALRGATAWLWSTPLGDHRAEDDNEETADALIEEAELEEEAQAKHLYFQRTISRAVPQEVSPSGRLFQRAQHSALEYSRPTMNIRSSWSSWSSSPRPLPPPRVPSLMSWTPTASLAPSNPRLINLESPRVDCDVGPLSRSTGWNGMMQPKTNSRSSTKGTDLPRLRAASKSPLSARSKP</sequence>
<dbReference type="GO" id="GO:0046740">
    <property type="term" value="P:transport of virus in host, cell to cell"/>
    <property type="evidence" value="ECO:0007669"/>
    <property type="project" value="UniProtKB-KW"/>
</dbReference>
<evidence type="ECO:0000313" key="4">
    <source>
        <dbReference type="EMBL" id="CBX51865.1"/>
    </source>
</evidence>
<gene>
    <name evidence="4" type="primary">cp</name>
</gene>
<feature type="compositionally biased region" description="Polar residues" evidence="3">
    <location>
        <begin position="156"/>
        <end position="177"/>
    </location>
</feature>
<feature type="region of interest" description="Disordered" evidence="3">
    <location>
        <begin position="103"/>
        <end position="123"/>
    </location>
</feature>
<keyword evidence="2" id="KW-0916">Viral movement protein</keyword>